<dbReference type="Proteomes" id="UP000605201">
    <property type="component" value="Unassembled WGS sequence"/>
</dbReference>
<protein>
    <submittedName>
        <fullName evidence="2">Uncharacterized protein</fullName>
    </submittedName>
</protein>
<dbReference type="EMBL" id="JACNIG010000211">
    <property type="protein sequence ID" value="MBC8432212.1"/>
    <property type="molecule type" value="Genomic_DNA"/>
</dbReference>
<keyword evidence="1" id="KW-0732">Signal</keyword>
<feature type="chain" id="PRO_5035296422" evidence="1">
    <location>
        <begin position="32"/>
        <end position="1116"/>
    </location>
</feature>
<gene>
    <name evidence="2" type="ORF">H8D96_09855</name>
</gene>
<evidence type="ECO:0000313" key="3">
    <source>
        <dbReference type="Proteomes" id="UP000605201"/>
    </source>
</evidence>
<reference evidence="2 3" key="1">
    <citation type="submission" date="2020-08" db="EMBL/GenBank/DDBJ databases">
        <title>Bridging the membrane lipid divide: bacteria of the FCB group superphylum have the potential to synthesize archaeal ether lipids.</title>
        <authorList>
            <person name="Villanueva L."/>
            <person name="Von Meijenfeldt F.A.B."/>
            <person name="Westbye A.B."/>
            <person name="Yadav S."/>
            <person name="Hopmans E.C."/>
            <person name="Dutilh B.E."/>
            <person name="Sinninghe Damste J.S."/>
        </authorList>
    </citation>
    <scope>NUCLEOTIDE SEQUENCE [LARGE SCALE GENOMIC DNA]</scope>
    <source>
        <strain evidence="2">NIOZ-UU17</strain>
    </source>
</reference>
<sequence length="1116" mass="126381">MKNQTGNFAKISLIILLGMFLTCLHSTSAFAVDFITKKEFEAQKSPYQDYPLKILFKKLAESDASEKKMIRNTIILKQVFDRNIQEKIKAGLINYQETFGTISNISNDNLELWLPKTDSSISFYLGIDRIPLVNDHNYEILESNINKYAAVIYSLDNRVYQIKISFLPTAPDGLYMQRENDKNIVGWKRPATAREPVGYKLFINEELFGQVKETHAKVLRTSGQVDEYYVKAVYKHGDSLIESDASDIQTDEITAKEIQQEILAWETYDRIVAALNPSEWQTAEKLLYDNQPFLSENLDQERQQNTALLVAFFKDIDAGDQLIQATPISIKSSESALSSYQSAAQKAKSLPTGLDVEFIPRLKINAGKEQIARLQTEQKQLAAGQTYGLIVAALNPSEWQTAEKLLYDNQQFLSENLDQERRQKTALLAAFFKDIDAGDRLGQAAPASIKSIESALMFYQSAEKKAKSLPTGLDVEFIPRLKIDAGKEQIARLQTEQKQLAAGQTYDRIVAALNPSEWQTAEKLLYDNQPFLSENLDQERQQNTALLVAFFKDIDAGDRLIQVTPVSIKSSESALSSYQSAATKAQALPTAIDVEFIHRLKIDESQKQIARLQTEQKQRAADQTYDRIVAALNPSDWQTAEKLLYGNQQFLSQHLDEERKQNTAGLIDYFREIDEGDRFSTTTPASINNIESALMFYQRAATKAQALPTAIDVEFIHRLKIDESQKQIARLQTEQKQRAADQTYDRIVAALNPSDWQTAEKLLYGNQQFLSQHLDEERKQNTAGLIDYFREIDEGDRFSTTTPASINNIESALMFYQRAATKAQALPTAIDVEFIHRLKINGSQEHLARLQTQQKELAAGQTYDRIITDLNPSQWQTAEKLLYDNQQFLSRHLAGERIQNTLGLIAFFREIDAGDRFSATAPASVQNLESALMFYQRAATKAQALPAAIDVEFIYRLKIDESQKLLAKLQAPEQEFAAARNARTAAVVATAKPAAPEEIVDRKTALEGAMKNFKTRDYTSSLNHFEKVYSTQIASLKRSENKSIRGLLSLPVRHRAEVIFLLELDRLKKENEGNEDLVKEGLEILYESVDNGEGPWSITPASKRRKIKRHIEKYVE</sequence>
<evidence type="ECO:0000313" key="2">
    <source>
        <dbReference type="EMBL" id="MBC8432212.1"/>
    </source>
</evidence>
<comment type="caution">
    <text evidence="2">The sequence shown here is derived from an EMBL/GenBank/DDBJ whole genome shotgun (WGS) entry which is preliminary data.</text>
</comment>
<organism evidence="2 3">
    <name type="scientific">Candidatus Desulfatibia vada</name>
    <dbReference type="NCBI Taxonomy" id="2841696"/>
    <lineage>
        <taxon>Bacteria</taxon>
        <taxon>Pseudomonadati</taxon>
        <taxon>Thermodesulfobacteriota</taxon>
        <taxon>Desulfobacteria</taxon>
        <taxon>Desulfobacterales</taxon>
        <taxon>Desulfobacterales incertae sedis</taxon>
        <taxon>Candidatus Desulfatibia</taxon>
    </lineage>
</organism>
<feature type="signal peptide" evidence="1">
    <location>
        <begin position="1"/>
        <end position="31"/>
    </location>
</feature>
<accession>A0A8J6P2R3</accession>
<proteinExistence type="predicted"/>
<name>A0A8J6P2R3_9BACT</name>
<evidence type="ECO:0000256" key="1">
    <source>
        <dbReference type="SAM" id="SignalP"/>
    </source>
</evidence>
<dbReference type="AlphaFoldDB" id="A0A8J6P2R3"/>